<dbReference type="GO" id="GO:0045109">
    <property type="term" value="P:intermediate filament organization"/>
    <property type="evidence" value="ECO:0007669"/>
    <property type="project" value="TreeGrafter"/>
</dbReference>
<evidence type="ECO:0000256" key="1">
    <source>
        <dbReference type="ARBA" id="ARBA00022744"/>
    </source>
</evidence>
<dbReference type="PROSITE" id="PS00226">
    <property type="entry name" value="IF_ROD_1"/>
    <property type="match status" value="1"/>
</dbReference>
<proteinExistence type="inferred from homology"/>
<comment type="similarity">
    <text evidence="4">Belongs to the intermediate filament family.</text>
</comment>
<feature type="domain" description="IF rod" evidence="6">
    <location>
        <begin position="1"/>
        <end position="111"/>
    </location>
</feature>
<dbReference type="Pfam" id="PF00038">
    <property type="entry name" value="Filament"/>
    <property type="match status" value="1"/>
</dbReference>
<dbReference type="PANTHER" id="PTHR45616">
    <property type="entry name" value="GATA-TYPE DOMAIN-CONTAINING PROTEIN"/>
    <property type="match status" value="1"/>
</dbReference>
<organism evidence="7 8">
    <name type="scientific">Jaculus jaculus</name>
    <name type="common">Lesser Egyptian jerboa</name>
    <dbReference type="NCBI Taxonomy" id="51337"/>
    <lineage>
        <taxon>Eukaryota</taxon>
        <taxon>Metazoa</taxon>
        <taxon>Chordata</taxon>
        <taxon>Craniata</taxon>
        <taxon>Vertebrata</taxon>
        <taxon>Euteleostomi</taxon>
        <taxon>Mammalia</taxon>
        <taxon>Eutheria</taxon>
        <taxon>Euarchontoglires</taxon>
        <taxon>Glires</taxon>
        <taxon>Rodentia</taxon>
        <taxon>Myomorpha</taxon>
        <taxon>Dipodoidea</taxon>
        <taxon>Dipodidae</taxon>
        <taxon>Dipodinae</taxon>
        <taxon>Jaculus</taxon>
    </lineage>
</organism>
<feature type="coiled-coil region" evidence="5">
    <location>
        <begin position="62"/>
        <end position="89"/>
    </location>
</feature>
<protein>
    <submittedName>
        <fullName evidence="7">Keratin 88</fullName>
    </submittedName>
</protein>
<dbReference type="SUPFAM" id="SSF64593">
    <property type="entry name" value="Intermediate filament protein, coiled coil region"/>
    <property type="match status" value="1"/>
</dbReference>
<name>A0A8C5K8P8_JACJA</name>
<dbReference type="GO" id="GO:0031424">
    <property type="term" value="P:keratinization"/>
    <property type="evidence" value="ECO:0007669"/>
    <property type="project" value="TreeGrafter"/>
</dbReference>
<evidence type="ECO:0000313" key="7">
    <source>
        <dbReference type="Ensembl" id="ENSJJAP00000005458.1"/>
    </source>
</evidence>
<dbReference type="GeneTree" id="ENSGT00940000163840"/>
<dbReference type="AlphaFoldDB" id="A0A8C5K8P8"/>
<dbReference type="Ensembl" id="ENSJJAT00000011836.1">
    <property type="protein sequence ID" value="ENSJJAP00000005458.1"/>
    <property type="gene ID" value="ENSJJAG00000010390.1"/>
</dbReference>
<evidence type="ECO:0000256" key="2">
    <source>
        <dbReference type="ARBA" id="ARBA00022754"/>
    </source>
</evidence>
<keyword evidence="8" id="KW-1185">Reference proteome</keyword>
<evidence type="ECO:0000259" key="6">
    <source>
        <dbReference type="PROSITE" id="PS51842"/>
    </source>
</evidence>
<reference evidence="7" key="1">
    <citation type="submission" date="2025-08" db="UniProtKB">
        <authorList>
            <consortium name="Ensembl"/>
        </authorList>
    </citation>
    <scope>IDENTIFICATION</scope>
</reference>
<dbReference type="GO" id="GO:0030280">
    <property type="term" value="F:structural constituent of skin epidermis"/>
    <property type="evidence" value="ECO:0007669"/>
    <property type="project" value="TreeGrafter"/>
</dbReference>
<dbReference type="GO" id="GO:0005615">
    <property type="term" value="C:extracellular space"/>
    <property type="evidence" value="ECO:0007669"/>
    <property type="project" value="TreeGrafter"/>
</dbReference>
<accession>A0A8C5K8P8</accession>
<evidence type="ECO:0000256" key="4">
    <source>
        <dbReference type="RuleBase" id="RU000685"/>
    </source>
</evidence>
<reference evidence="7" key="2">
    <citation type="submission" date="2025-09" db="UniProtKB">
        <authorList>
            <consortium name="Ensembl"/>
        </authorList>
    </citation>
    <scope>IDENTIFICATION</scope>
</reference>
<dbReference type="Proteomes" id="UP000694385">
    <property type="component" value="Unassembled WGS sequence"/>
</dbReference>
<evidence type="ECO:0000256" key="5">
    <source>
        <dbReference type="SAM" id="Coils"/>
    </source>
</evidence>
<gene>
    <name evidence="7" type="primary">LOC101615672</name>
</gene>
<dbReference type="InterPro" id="IPR018039">
    <property type="entry name" value="IF_conserved"/>
</dbReference>
<dbReference type="InterPro" id="IPR039008">
    <property type="entry name" value="IF_rod_dom"/>
</dbReference>
<keyword evidence="2 4" id="KW-0403">Intermediate filament</keyword>
<dbReference type="PROSITE" id="PS51842">
    <property type="entry name" value="IF_ROD_2"/>
    <property type="match status" value="1"/>
</dbReference>
<dbReference type="OMA" id="QPCELDR"/>
<dbReference type="PANTHER" id="PTHR45616:SF21">
    <property type="entry name" value="KERATIN, TYPE II CYTOSKELETAL 7"/>
    <property type="match status" value="1"/>
</dbReference>
<evidence type="ECO:0000256" key="3">
    <source>
        <dbReference type="ARBA" id="ARBA00023054"/>
    </source>
</evidence>
<dbReference type="Gene3D" id="1.20.5.170">
    <property type="match status" value="1"/>
</dbReference>
<keyword evidence="1" id="KW-0416">Keratin</keyword>
<dbReference type="GO" id="GO:0045095">
    <property type="term" value="C:keratin filament"/>
    <property type="evidence" value="ECO:0007669"/>
    <property type="project" value="TreeGrafter"/>
</dbReference>
<sequence length="161" mass="17073">MCEDVKATAQKPMQSLRPNKEVLNRLNQAIRQLRAEPCELEKPKDLEALQAAAASGDAKDKLAWLEATLQRAKQDMAQQLREYQELMIVKLGLDFEIATYRKLLEDKEQRLSTEFGTGSVGPSPAGACSGPVGTSAPGGGCTLCSSPGCVGGSGCSGSGRC</sequence>
<keyword evidence="3 5" id="KW-0175">Coiled coil</keyword>
<evidence type="ECO:0000313" key="8">
    <source>
        <dbReference type="Proteomes" id="UP000694385"/>
    </source>
</evidence>